<dbReference type="SUPFAM" id="SSF46894">
    <property type="entry name" value="C-terminal effector domain of the bipartite response regulators"/>
    <property type="match status" value="1"/>
</dbReference>
<dbReference type="AlphaFoldDB" id="A0A5J6LEH8"/>
<dbReference type="EMBL" id="CP044222">
    <property type="protein sequence ID" value="QEW06798.1"/>
    <property type="molecule type" value="Genomic_DNA"/>
</dbReference>
<feature type="domain" description="OmpR/PhoB-type" evidence="7">
    <location>
        <begin position="142"/>
        <end position="241"/>
    </location>
</feature>
<evidence type="ECO:0000259" key="6">
    <source>
        <dbReference type="PROSITE" id="PS50110"/>
    </source>
</evidence>
<dbReference type="InterPro" id="IPR001867">
    <property type="entry name" value="OmpR/PhoB-type_DNA-bd"/>
</dbReference>
<dbReference type="InterPro" id="IPR011006">
    <property type="entry name" value="CheY-like_superfamily"/>
</dbReference>
<dbReference type="Proteomes" id="UP000325606">
    <property type="component" value="Chromosome"/>
</dbReference>
<dbReference type="GO" id="GO:0006355">
    <property type="term" value="P:regulation of DNA-templated transcription"/>
    <property type="evidence" value="ECO:0007669"/>
    <property type="project" value="InterPro"/>
</dbReference>
<keyword evidence="1 4" id="KW-0597">Phosphoprotein</keyword>
<dbReference type="GO" id="GO:0000976">
    <property type="term" value="F:transcription cis-regulatory region binding"/>
    <property type="evidence" value="ECO:0007669"/>
    <property type="project" value="TreeGrafter"/>
</dbReference>
<organism evidence="8 9">
    <name type="scientific">Nitrincola iocasae</name>
    <dbReference type="NCBI Taxonomy" id="2614693"/>
    <lineage>
        <taxon>Bacteria</taxon>
        <taxon>Pseudomonadati</taxon>
        <taxon>Pseudomonadota</taxon>
        <taxon>Gammaproteobacteria</taxon>
        <taxon>Oceanospirillales</taxon>
        <taxon>Oceanospirillaceae</taxon>
        <taxon>Nitrincola</taxon>
    </lineage>
</organism>
<feature type="modified residue" description="4-aspartylphosphate" evidence="4">
    <location>
        <position position="61"/>
    </location>
</feature>
<sequence>MQKGCAGMEKFRVLLVEDDESLCQVVTDFFDMFGYQITQVQSGDAFSQVIGKQVFDIILLDLNLPDADGLELLKALREEQQVLLYVVSGRQDDTSRLRAYELGADDFIAKPFSARELELKVRNALKRHLSTVSSVQSRANQPGVFSFQGWQLEEATRSVCHQQGDQIPLTRGEYELLAFLADAGGAVVTRDNLLNHLEYAADIYSAETITALVYRLRRKFAQTGLDSPIVTLSRVGYRLEVC</sequence>
<dbReference type="InterPro" id="IPR001789">
    <property type="entry name" value="Sig_transdc_resp-reg_receiver"/>
</dbReference>
<protein>
    <submittedName>
        <fullName evidence="8">Response regulator transcription factor</fullName>
    </submittedName>
</protein>
<dbReference type="InterPro" id="IPR016032">
    <property type="entry name" value="Sig_transdc_resp-reg_C-effctor"/>
</dbReference>
<evidence type="ECO:0000313" key="8">
    <source>
        <dbReference type="EMBL" id="QEW06798.1"/>
    </source>
</evidence>
<dbReference type="GO" id="GO:0000156">
    <property type="term" value="F:phosphorelay response regulator activity"/>
    <property type="evidence" value="ECO:0007669"/>
    <property type="project" value="TreeGrafter"/>
</dbReference>
<accession>A0A5J6LEH8</accession>
<evidence type="ECO:0000256" key="4">
    <source>
        <dbReference type="PROSITE-ProRule" id="PRU00169"/>
    </source>
</evidence>
<dbReference type="InterPro" id="IPR036388">
    <property type="entry name" value="WH-like_DNA-bd_sf"/>
</dbReference>
<keyword evidence="2" id="KW-0902">Two-component regulatory system</keyword>
<evidence type="ECO:0000256" key="2">
    <source>
        <dbReference type="ARBA" id="ARBA00023012"/>
    </source>
</evidence>
<dbReference type="Gene3D" id="1.10.10.10">
    <property type="entry name" value="Winged helix-like DNA-binding domain superfamily/Winged helix DNA-binding domain"/>
    <property type="match status" value="1"/>
</dbReference>
<dbReference type="GO" id="GO:0005829">
    <property type="term" value="C:cytosol"/>
    <property type="evidence" value="ECO:0007669"/>
    <property type="project" value="TreeGrafter"/>
</dbReference>
<dbReference type="PANTHER" id="PTHR48111">
    <property type="entry name" value="REGULATOR OF RPOS"/>
    <property type="match status" value="1"/>
</dbReference>
<dbReference type="SMART" id="SM00448">
    <property type="entry name" value="REC"/>
    <property type="match status" value="1"/>
</dbReference>
<dbReference type="GO" id="GO:0032993">
    <property type="term" value="C:protein-DNA complex"/>
    <property type="evidence" value="ECO:0007669"/>
    <property type="project" value="TreeGrafter"/>
</dbReference>
<keyword evidence="9" id="KW-1185">Reference proteome</keyword>
<dbReference type="KEGG" id="nik:F5I99_09940"/>
<dbReference type="Pfam" id="PF00486">
    <property type="entry name" value="Trans_reg_C"/>
    <property type="match status" value="1"/>
</dbReference>
<dbReference type="CDD" id="cd17574">
    <property type="entry name" value="REC_OmpR"/>
    <property type="match status" value="1"/>
</dbReference>
<dbReference type="PANTHER" id="PTHR48111:SF40">
    <property type="entry name" value="PHOSPHATE REGULON TRANSCRIPTIONAL REGULATORY PROTEIN PHOB"/>
    <property type="match status" value="1"/>
</dbReference>
<dbReference type="Gene3D" id="3.40.50.2300">
    <property type="match status" value="1"/>
</dbReference>
<evidence type="ECO:0000259" key="7">
    <source>
        <dbReference type="PROSITE" id="PS51755"/>
    </source>
</evidence>
<name>A0A5J6LEH8_9GAMM</name>
<keyword evidence="3 5" id="KW-0238">DNA-binding</keyword>
<dbReference type="InterPro" id="IPR039420">
    <property type="entry name" value="WalR-like"/>
</dbReference>
<proteinExistence type="predicted"/>
<evidence type="ECO:0000256" key="3">
    <source>
        <dbReference type="ARBA" id="ARBA00023125"/>
    </source>
</evidence>
<dbReference type="PROSITE" id="PS50110">
    <property type="entry name" value="RESPONSE_REGULATORY"/>
    <property type="match status" value="1"/>
</dbReference>
<evidence type="ECO:0000256" key="5">
    <source>
        <dbReference type="PROSITE-ProRule" id="PRU01091"/>
    </source>
</evidence>
<dbReference type="SMART" id="SM00862">
    <property type="entry name" value="Trans_reg_C"/>
    <property type="match status" value="1"/>
</dbReference>
<evidence type="ECO:0000313" key="9">
    <source>
        <dbReference type="Proteomes" id="UP000325606"/>
    </source>
</evidence>
<feature type="DNA-binding region" description="OmpR/PhoB-type" evidence="5">
    <location>
        <begin position="142"/>
        <end position="241"/>
    </location>
</feature>
<feature type="domain" description="Response regulatory" evidence="6">
    <location>
        <begin position="12"/>
        <end position="125"/>
    </location>
</feature>
<dbReference type="PROSITE" id="PS51755">
    <property type="entry name" value="OMPR_PHOB"/>
    <property type="match status" value="1"/>
</dbReference>
<evidence type="ECO:0000256" key="1">
    <source>
        <dbReference type="ARBA" id="ARBA00022553"/>
    </source>
</evidence>
<dbReference type="SUPFAM" id="SSF52172">
    <property type="entry name" value="CheY-like"/>
    <property type="match status" value="1"/>
</dbReference>
<reference evidence="8 9" key="1">
    <citation type="submission" date="2019-09" db="EMBL/GenBank/DDBJ databases">
        <title>Nitrincola iocasae sp. nov., a bacterium isolated from the sediment collected at a cold seep field in South China Sea.</title>
        <authorList>
            <person name="Zhang H."/>
            <person name="Wang H."/>
            <person name="Li C."/>
        </authorList>
    </citation>
    <scope>NUCLEOTIDE SEQUENCE [LARGE SCALE GENOMIC DNA]</scope>
    <source>
        <strain evidence="8 9">KXZD1103</strain>
    </source>
</reference>
<dbReference type="CDD" id="cd00383">
    <property type="entry name" value="trans_reg_C"/>
    <property type="match status" value="1"/>
</dbReference>
<gene>
    <name evidence="8" type="ORF">F5I99_09940</name>
</gene>
<dbReference type="Pfam" id="PF00072">
    <property type="entry name" value="Response_reg"/>
    <property type="match status" value="1"/>
</dbReference>